<sequence length="327" mass="37895">SRPYPETTQMFWGNVLEPVVAAEYQRRHPNVIVHSPLSDFAKPIAQNLNESEYGGRFKVLRALSLLGDDELLRIHRLMYRNKNIALAVASPDRIITEESTGKTWGLEIKTTASWSGWEPGKLGEDNSTNVVPYAYYLQILWSMMVMDIDRWDLAVLICGSTYREYTFMRNKELEAEIYKQIQHWWEAHVEGDVPPPMSGHDSLNRILRDAYPSSNKSYIQADTETDEMIGQYTEETSKLGEQALKVEALKQEFKSRIQKNRGIDGSTHIIDWIRYEGRTVGWKSLAQDLARKYTGKSDIEQEILERWTKTSTKERFTIKKKAPQNQR</sequence>
<dbReference type="AlphaFoldDB" id="A0A0F9A5P8"/>
<name>A0A0F9A5P8_9ZZZZ</name>
<feature type="non-terminal residue" evidence="2">
    <location>
        <position position="1"/>
    </location>
</feature>
<dbReference type="EMBL" id="LAZR01059584">
    <property type="protein sequence ID" value="KKK67491.1"/>
    <property type="molecule type" value="Genomic_DNA"/>
</dbReference>
<dbReference type="InterPro" id="IPR011604">
    <property type="entry name" value="PDDEXK-like_dom_sf"/>
</dbReference>
<evidence type="ECO:0000259" key="1">
    <source>
        <dbReference type="Pfam" id="PF09588"/>
    </source>
</evidence>
<protein>
    <recommendedName>
        <fullName evidence="1">YqaJ viral recombinase domain-containing protein</fullName>
    </recommendedName>
</protein>
<dbReference type="InterPro" id="IPR011335">
    <property type="entry name" value="Restrct_endonuc-II-like"/>
</dbReference>
<accession>A0A0F9A5P8</accession>
<reference evidence="2" key="1">
    <citation type="journal article" date="2015" name="Nature">
        <title>Complex archaea that bridge the gap between prokaryotes and eukaryotes.</title>
        <authorList>
            <person name="Spang A."/>
            <person name="Saw J.H."/>
            <person name="Jorgensen S.L."/>
            <person name="Zaremba-Niedzwiedzka K."/>
            <person name="Martijn J."/>
            <person name="Lind A.E."/>
            <person name="van Eijk R."/>
            <person name="Schleper C."/>
            <person name="Guy L."/>
            <person name="Ettema T.J."/>
        </authorList>
    </citation>
    <scope>NUCLEOTIDE SEQUENCE</scope>
</reference>
<dbReference type="Gene3D" id="3.90.320.10">
    <property type="match status" value="1"/>
</dbReference>
<organism evidence="2">
    <name type="scientific">marine sediment metagenome</name>
    <dbReference type="NCBI Taxonomy" id="412755"/>
    <lineage>
        <taxon>unclassified sequences</taxon>
        <taxon>metagenomes</taxon>
        <taxon>ecological metagenomes</taxon>
    </lineage>
</organism>
<gene>
    <name evidence="2" type="ORF">LCGC14_2953540</name>
</gene>
<dbReference type="Pfam" id="PF09588">
    <property type="entry name" value="YqaJ"/>
    <property type="match status" value="1"/>
</dbReference>
<dbReference type="InterPro" id="IPR019080">
    <property type="entry name" value="YqaJ_viral_recombinase"/>
</dbReference>
<comment type="caution">
    <text evidence="2">The sequence shown here is derived from an EMBL/GenBank/DDBJ whole genome shotgun (WGS) entry which is preliminary data.</text>
</comment>
<dbReference type="SUPFAM" id="SSF52980">
    <property type="entry name" value="Restriction endonuclease-like"/>
    <property type="match status" value="1"/>
</dbReference>
<proteinExistence type="predicted"/>
<feature type="domain" description="YqaJ viral recombinase" evidence="1">
    <location>
        <begin position="6"/>
        <end position="146"/>
    </location>
</feature>
<evidence type="ECO:0000313" key="2">
    <source>
        <dbReference type="EMBL" id="KKK67491.1"/>
    </source>
</evidence>